<proteinExistence type="predicted"/>
<gene>
    <name evidence="1" type="ORF">TCIL3000_7_2450</name>
</gene>
<evidence type="ECO:0000313" key="1">
    <source>
        <dbReference type="EMBL" id="CCC91435.1"/>
    </source>
</evidence>
<accession>G0UPX4</accession>
<organism evidence="1">
    <name type="scientific">Trypanosoma congolense (strain IL3000)</name>
    <dbReference type="NCBI Taxonomy" id="1068625"/>
    <lineage>
        <taxon>Eukaryota</taxon>
        <taxon>Discoba</taxon>
        <taxon>Euglenozoa</taxon>
        <taxon>Kinetoplastea</taxon>
        <taxon>Metakinetoplastina</taxon>
        <taxon>Trypanosomatida</taxon>
        <taxon>Trypanosomatidae</taxon>
        <taxon>Trypanosoma</taxon>
        <taxon>Nannomonas</taxon>
    </lineage>
</organism>
<dbReference type="EMBL" id="HE575320">
    <property type="protein sequence ID" value="CCC91435.1"/>
    <property type="molecule type" value="Genomic_DNA"/>
</dbReference>
<reference evidence="1" key="1">
    <citation type="journal article" date="2012" name="Proc. Natl. Acad. Sci. U.S.A.">
        <title>Antigenic diversity is generated by distinct evolutionary mechanisms in African trypanosome species.</title>
        <authorList>
            <person name="Jackson A.P."/>
            <person name="Berry A."/>
            <person name="Aslett M."/>
            <person name="Allison H.C."/>
            <person name="Burton P."/>
            <person name="Vavrova-Anderson J."/>
            <person name="Brown R."/>
            <person name="Browne H."/>
            <person name="Corton N."/>
            <person name="Hauser H."/>
            <person name="Gamble J."/>
            <person name="Gilderthorp R."/>
            <person name="Marcello L."/>
            <person name="McQuillan J."/>
            <person name="Otto T.D."/>
            <person name="Quail M.A."/>
            <person name="Sanders M.J."/>
            <person name="van Tonder A."/>
            <person name="Ginger M.L."/>
            <person name="Field M.C."/>
            <person name="Barry J.D."/>
            <person name="Hertz-Fowler C."/>
            <person name="Berriman M."/>
        </authorList>
    </citation>
    <scope>NUCLEOTIDE SEQUENCE</scope>
    <source>
        <strain evidence="1">IL3000</strain>
    </source>
</reference>
<dbReference type="AlphaFoldDB" id="G0UPX4"/>
<protein>
    <submittedName>
        <fullName evidence="1">Uncharacterized protein</fullName>
    </submittedName>
</protein>
<sequence>MFNVNHSETRVDGKRPATTASSTFYNFHRELPPGAKKVIKRTLDGVAALPFNKDTHKLPAKLHAVHVSSSSCCVICLLVPNLEYRFLFSTRCRCAAFVVISNITK</sequence>
<name>G0UPX4_TRYCI</name>